<dbReference type="SMART" id="SM00327">
    <property type="entry name" value="VWA"/>
    <property type="match status" value="1"/>
</dbReference>
<dbReference type="PANTHER" id="PTHR46832:SF1">
    <property type="entry name" value="5'-METHYLTHIOADENOSINE_S-ADENOSYLHOMOCYSTEINE NUCLEOSIDASE"/>
    <property type="match status" value="1"/>
</dbReference>
<dbReference type="GO" id="GO:0005829">
    <property type="term" value="C:cytosol"/>
    <property type="evidence" value="ECO:0007669"/>
    <property type="project" value="TreeGrafter"/>
</dbReference>
<dbReference type="GO" id="GO:0019284">
    <property type="term" value="P:L-methionine salvage from S-adenosylmethionine"/>
    <property type="evidence" value="ECO:0007669"/>
    <property type="project" value="TreeGrafter"/>
</dbReference>
<dbReference type="InterPro" id="IPR035994">
    <property type="entry name" value="Nucleoside_phosphorylase_sf"/>
</dbReference>
<gene>
    <name evidence="3" type="ORF">STVIR_4215</name>
</gene>
<feature type="compositionally biased region" description="Pro residues" evidence="1">
    <location>
        <begin position="264"/>
        <end position="279"/>
    </location>
</feature>
<dbReference type="AlphaFoldDB" id="L8PFB0"/>
<dbReference type="InterPro" id="IPR002035">
    <property type="entry name" value="VWF_A"/>
</dbReference>
<organism evidence="3 4">
    <name type="scientific">Streptomyces viridochromogenes Tue57</name>
    <dbReference type="NCBI Taxonomy" id="1160705"/>
    <lineage>
        <taxon>Bacteria</taxon>
        <taxon>Bacillati</taxon>
        <taxon>Actinomycetota</taxon>
        <taxon>Actinomycetes</taxon>
        <taxon>Kitasatosporales</taxon>
        <taxon>Streptomycetaceae</taxon>
        <taxon>Streptomyces</taxon>
    </lineage>
</organism>
<evidence type="ECO:0000313" key="4">
    <source>
        <dbReference type="Proteomes" id="UP000011205"/>
    </source>
</evidence>
<dbReference type="Gene3D" id="3.40.50.410">
    <property type="entry name" value="von Willebrand factor, type A domain"/>
    <property type="match status" value="1"/>
</dbReference>
<reference evidence="3 4" key="1">
    <citation type="journal article" date="2013" name="Genome Announc.">
        <title>Draft Genome Sequence of Streptomyces viridochromogenes Strain Tu57, Producer of Avilamycin.</title>
        <authorList>
            <person name="Gruning B.A."/>
            <person name="Erxleben A."/>
            <person name="Hahnlein A."/>
            <person name="Gunther S."/>
        </authorList>
    </citation>
    <scope>NUCLEOTIDE SEQUENCE [LARGE SCALE GENOMIC DNA]</scope>
    <source>
        <strain evidence="3 4">Tue57</strain>
    </source>
</reference>
<name>L8PFB0_STRVR</name>
<dbReference type="SUPFAM" id="SSF53167">
    <property type="entry name" value="Purine and uridine phosphorylases"/>
    <property type="match status" value="1"/>
</dbReference>
<dbReference type="Pfam" id="PF01048">
    <property type="entry name" value="PNP_UDP_1"/>
    <property type="match status" value="1"/>
</dbReference>
<dbReference type="GO" id="GO:0008782">
    <property type="term" value="F:adenosylhomocysteine nucleosidase activity"/>
    <property type="evidence" value="ECO:0007669"/>
    <property type="project" value="TreeGrafter"/>
</dbReference>
<dbReference type="EMBL" id="AMLP01000127">
    <property type="protein sequence ID" value="ELS54758.1"/>
    <property type="molecule type" value="Genomic_DNA"/>
</dbReference>
<dbReference type="GO" id="GO:0009116">
    <property type="term" value="P:nucleoside metabolic process"/>
    <property type="evidence" value="ECO:0007669"/>
    <property type="project" value="InterPro"/>
</dbReference>
<dbReference type="Pfam" id="PF00092">
    <property type="entry name" value="VWA"/>
    <property type="match status" value="1"/>
</dbReference>
<protein>
    <submittedName>
        <fullName evidence="3">Putative von Willebrand factor type A</fullName>
    </submittedName>
</protein>
<evidence type="ECO:0000313" key="3">
    <source>
        <dbReference type="EMBL" id="ELS54758.1"/>
    </source>
</evidence>
<dbReference type="PATRIC" id="fig|1160705.3.peg.4171"/>
<proteinExistence type="predicted"/>
<dbReference type="CDD" id="cd09008">
    <property type="entry name" value="MTAN"/>
    <property type="match status" value="1"/>
</dbReference>
<evidence type="ECO:0000259" key="2">
    <source>
        <dbReference type="PROSITE" id="PS50234"/>
    </source>
</evidence>
<dbReference type="GO" id="GO:0008930">
    <property type="term" value="F:methylthioadenosine nucleosidase activity"/>
    <property type="evidence" value="ECO:0007669"/>
    <property type="project" value="TreeGrafter"/>
</dbReference>
<feature type="region of interest" description="Disordered" evidence="1">
    <location>
        <begin position="236"/>
        <end position="282"/>
    </location>
</feature>
<comment type="caution">
    <text evidence="3">The sequence shown here is derived from an EMBL/GenBank/DDBJ whole genome shotgun (WGS) entry which is preliminary data.</text>
</comment>
<accession>L8PFB0</accession>
<dbReference type="Proteomes" id="UP000011205">
    <property type="component" value="Unassembled WGS sequence"/>
</dbReference>
<dbReference type="SUPFAM" id="SSF53850">
    <property type="entry name" value="Periplasmic binding protein-like II"/>
    <property type="match status" value="1"/>
</dbReference>
<feature type="domain" description="VWFA" evidence="2">
    <location>
        <begin position="684"/>
        <end position="889"/>
    </location>
</feature>
<dbReference type="PANTHER" id="PTHR46832">
    <property type="entry name" value="5'-METHYLTHIOADENOSINE/S-ADENOSYLHOMOCYSTEINE NUCLEOSIDASE"/>
    <property type="match status" value="1"/>
</dbReference>
<dbReference type="SUPFAM" id="SSF53300">
    <property type="entry name" value="vWA-like"/>
    <property type="match status" value="1"/>
</dbReference>
<evidence type="ECO:0000256" key="1">
    <source>
        <dbReference type="SAM" id="MobiDB-lite"/>
    </source>
</evidence>
<dbReference type="InterPro" id="IPR000845">
    <property type="entry name" value="Nucleoside_phosphorylase_d"/>
</dbReference>
<dbReference type="InterPro" id="IPR036465">
    <property type="entry name" value="vWFA_dom_sf"/>
</dbReference>
<dbReference type="PROSITE" id="PS50234">
    <property type="entry name" value="VWFA"/>
    <property type="match status" value="1"/>
</dbReference>
<dbReference type="Gene3D" id="3.40.50.1580">
    <property type="entry name" value="Nucleoside phosphorylase domain"/>
    <property type="match status" value="1"/>
</dbReference>
<sequence length="893" mass="95934">MVILTALRVEYEAVRKLIVNGREVHHDDGTLFFHGHLKNTRWQVALARTGEGNDSAAAVAMQGHQLFRPKAQLFVGVAGSLKDDIGLGDVVVASKVYAIHGARANGTSFQARPTSYLPAYRLLQAALSAEYELRRRQRVHTKPIAAGDVLLDSRDSALRDWIKQHYNDAAAIEMEGAGAAQAGHVAGLDTLIIRGISDLADGGKGASDASGAQERAAANAANFARSVLAKFSRTQGPLPAENKQGNSQGPGAQDGSRRQGGSKTPPPPPPPLPPPPAPPGRWHKWAAAALAVVVFAGGGWVISSCGKDTEDAGLPRCQEENTTLRIAASVDLSEELRRAAEDYGPRLGGKSCVRVTVLDVNSGTGMERLTEGWGEGDEPHVWSPASSDWLALARARANDKTAGLFPASAPAIVKSPLTIAMPKKMAEALGWPESTVGWKDLAEWAKNSRDFWRDRQQEQWGPLKLGKTNPSYSTSGLNATVGAFYAVTDTSGELSAADLEKRANQDFVRQIEKSAVHYGDTTLTFLKNLRAADDSGGAEAALDYISAVTVEENSVVAYNNGYPCGALSEEEGCARTDRPTTPLVSFYPEDGTPVSDHPYVQLNNMSPAQKKVSADFLAYLHDPEVHDKHFAPYGYRTHENKAPDLVNQGNGALPDIPLKDFYPPQGAVLHRLLEVWPALRRRAHVLVVIDTSTSMNEDVPGSGETKMELLKNAEAALFHEFADTDEVGLWRFSSAPYADDEHHYRQLVPIGPMARPVPGKSADTRREQLTAEVRGLVPDGATGLYGTTIAAVDTMRADYDPAAINAVVLLTDGRNEGVPADPTDLQDVLKKVGGPGERVRVFTIAYGSKADEADASGKSVLEQIATASGGRAYDAREHPETIREVLTSVISNF</sequence>